<evidence type="ECO:0000313" key="3">
    <source>
        <dbReference type="Proteomes" id="UP001597227"/>
    </source>
</evidence>
<dbReference type="EMBL" id="JBHUEK010000029">
    <property type="protein sequence ID" value="MFD1780882.1"/>
    <property type="molecule type" value="Genomic_DNA"/>
</dbReference>
<gene>
    <name evidence="2" type="ORF">ACFSFW_19710</name>
</gene>
<proteinExistence type="predicted"/>
<keyword evidence="1" id="KW-1133">Transmembrane helix</keyword>
<organism evidence="2 3">
    <name type="scientific">Fredinandcohnia salidurans</name>
    <dbReference type="NCBI Taxonomy" id="2595041"/>
    <lineage>
        <taxon>Bacteria</taxon>
        <taxon>Bacillati</taxon>
        <taxon>Bacillota</taxon>
        <taxon>Bacilli</taxon>
        <taxon>Bacillales</taxon>
        <taxon>Bacillaceae</taxon>
        <taxon>Fredinandcohnia</taxon>
    </lineage>
</organism>
<evidence type="ECO:0000256" key="1">
    <source>
        <dbReference type="SAM" id="Phobius"/>
    </source>
</evidence>
<dbReference type="RefSeq" id="WP_388040871.1">
    <property type="nucleotide sequence ID" value="NZ_JBHUEK010000029.1"/>
</dbReference>
<evidence type="ECO:0000313" key="2">
    <source>
        <dbReference type="EMBL" id="MFD1780882.1"/>
    </source>
</evidence>
<name>A0ABW4MSH2_9BACI</name>
<evidence type="ECO:0008006" key="4">
    <source>
        <dbReference type="Google" id="ProtNLM"/>
    </source>
</evidence>
<reference evidence="3" key="1">
    <citation type="journal article" date="2019" name="Int. J. Syst. Evol. Microbiol.">
        <title>The Global Catalogue of Microorganisms (GCM) 10K type strain sequencing project: providing services to taxonomists for standard genome sequencing and annotation.</title>
        <authorList>
            <consortium name="The Broad Institute Genomics Platform"/>
            <consortium name="The Broad Institute Genome Sequencing Center for Infectious Disease"/>
            <person name="Wu L."/>
            <person name="Ma J."/>
        </authorList>
    </citation>
    <scope>NUCLEOTIDE SEQUENCE [LARGE SCALE GENOMIC DNA]</scope>
    <source>
        <strain evidence="3">CCUG 15531</strain>
    </source>
</reference>
<keyword evidence="1" id="KW-0472">Membrane</keyword>
<feature type="transmembrane region" description="Helical" evidence="1">
    <location>
        <begin position="54"/>
        <end position="73"/>
    </location>
</feature>
<protein>
    <recommendedName>
        <fullName evidence="4">DUF304 domain-containing protein</fullName>
    </recommendedName>
</protein>
<sequence length="203" mass="23557">MYYLIQYRISIKKAVDLSKEALFPQTEEEFRGLLIPNEYKEMEPLSKSTRSYKIVKWGTAAVIVVLIGLLLVFLTTDYLGSSFFSMAYFFFALISAVRHRGNLFLLPKGIILQGRYFSYSRVKEYEVERIVRWHDLYGIDDRINFGYKLTIKVKSIFPFFNFVVVENEEHLDKIIELLETNGIPGKRIADPTQQSAPTISSKS</sequence>
<comment type="caution">
    <text evidence="2">The sequence shown here is derived from an EMBL/GenBank/DDBJ whole genome shotgun (WGS) entry which is preliminary data.</text>
</comment>
<accession>A0ABW4MSH2</accession>
<feature type="transmembrane region" description="Helical" evidence="1">
    <location>
        <begin position="79"/>
        <end position="97"/>
    </location>
</feature>
<keyword evidence="1" id="KW-0812">Transmembrane</keyword>
<dbReference type="Proteomes" id="UP001597227">
    <property type="component" value="Unassembled WGS sequence"/>
</dbReference>
<keyword evidence="3" id="KW-1185">Reference proteome</keyword>